<keyword evidence="4" id="KW-1185">Reference proteome</keyword>
<reference evidence="3" key="1">
    <citation type="submission" date="2022-08" db="EMBL/GenBank/DDBJ databases">
        <authorList>
            <person name="Dzunkova M."/>
            <person name="La Clair J."/>
            <person name="Tyml T."/>
            <person name="Doud D."/>
            <person name="Schulz F."/>
            <person name="Piquer S."/>
            <person name="Porcel Sanchis D."/>
            <person name="Osborn A."/>
            <person name="Robinson D."/>
            <person name="Louie K.B."/>
            <person name="Bowen B.P."/>
            <person name="Bowers R."/>
            <person name="Lee J."/>
            <person name="Arnau Llombart V."/>
            <person name="Diaz Villanueva W."/>
            <person name="Gosliner T."/>
            <person name="Northen T."/>
            <person name="Cheng J.-F."/>
            <person name="Burkart M.D."/>
            <person name="Woyke T."/>
        </authorList>
    </citation>
    <scope>NUCLEOTIDE SEQUENCE</scope>
    <source>
        <strain evidence="3">Df01</strain>
    </source>
</reference>
<feature type="domain" description="Glycosyl transferase family 1" evidence="1">
    <location>
        <begin position="179"/>
        <end position="328"/>
    </location>
</feature>
<evidence type="ECO:0000259" key="1">
    <source>
        <dbReference type="Pfam" id="PF00534"/>
    </source>
</evidence>
<name>A0ABT7QJX8_9GAMM</name>
<comment type="caution">
    <text evidence="3">The sequence shown here is derived from an EMBL/GenBank/DDBJ whole genome shotgun (WGS) entry which is preliminary data.</text>
</comment>
<dbReference type="EMBL" id="JANQAO010000001">
    <property type="protein sequence ID" value="MDM5146823.1"/>
    <property type="molecule type" value="Genomic_DNA"/>
</dbReference>
<protein>
    <submittedName>
        <fullName evidence="3">Glycosyltransferase</fullName>
        <ecNumber evidence="3">2.4.-.-</ecNumber>
    </submittedName>
</protein>
<dbReference type="GO" id="GO:0016757">
    <property type="term" value="F:glycosyltransferase activity"/>
    <property type="evidence" value="ECO:0007669"/>
    <property type="project" value="UniProtKB-KW"/>
</dbReference>
<organism evidence="3 4">
    <name type="scientific">Candidatus Doriopsillibacter californiensis</name>
    <dbReference type="NCBI Taxonomy" id="2970740"/>
    <lineage>
        <taxon>Bacteria</taxon>
        <taxon>Pseudomonadati</taxon>
        <taxon>Pseudomonadota</taxon>
        <taxon>Gammaproteobacteria</taxon>
        <taxon>Candidatus Tethybacterales</taxon>
        <taxon>Candidatus Persebacteraceae</taxon>
        <taxon>Candidatus Doriopsillibacter</taxon>
    </lineage>
</organism>
<dbReference type="Gene3D" id="3.40.50.2000">
    <property type="entry name" value="Glycogen Phosphorylase B"/>
    <property type="match status" value="2"/>
</dbReference>
<dbReference type="SUPFAM" id="SSF53756">
    <property type="entry name" value="UDP-Glycosyltransferase/glycogen phosphorylase"/>
    <property type="match status" value="1"/>
</dbReference>
<reference evidence="3" key="2">
    <citation type="journal article" date="2023" name="Microbiome">
        <title>Synthase-selected sorting approach identifies a beta-lactone synthase in a nudibranch symbiotic bacterium.</title>
        <authorList>
            <person name="Dzunkova M."/>
            <person name="La Clair J.J."/>
            <person name="Tyml T."/>
            <person name="Doud D."/>
            <person name="Schulz F."/>
            <person name="Piquer-Esteban S."/>
            <person name="Porcel Sanchis D."/>
            <person name="Osborn A."/>
            <person name="Robinson D."/>
            <person name="Louie K.B."/>
            <person name="Bowen B.P."/>
            <person name="Bowers R.M."/>
            <person name="Lee J."/>
            <person name="Arnau V."/>
            <person name="Diaz-Villanueva W."/>
            <person name="Stepanauskas R."/>
            <person name="Gosliner T."/>
            <person name="Date S.V."/>
            <person name="Northen T.R."/>
            <person name="Cheng J.F."/>
            <person name="Burkart M.D."/>
            <person name="Woyke T."/>
        </authorList>
    </citation>
    <scope>NUCLEOTIDE SEQUENCE</scope>
    <source>
        <strain evidence="3">Df01</strain>
    </source>
</reference>
<dbReference type="InterPro" id="IPR028098">
    <property type="entry name" value="Glyco_trans_4-like_N"/>
</dbReference>
<evidence type="ECO:0000259" key="2">
    <source>
        <dbReference type="Pfam" id="PF13439"/>
    </source>
</evidence>
<accession>A0ABT7QJX8</accession>
<dbReference type="InterPro" id="IPR001296">
    <property type="entry name" value="Glyco_trans_1"/>
</dbReference>
<evidence type="ECO:0000313" key="4">
    <source>
        <dbReference type="Proteomes" id="UP001168167"/>
    </source>
</evidence>
<keyword evidence="3" id="KW-0328">Glycosyltransferase</keyword>
<sequence>MSTKPLLVAQLLPRMEEGGAERGVVDLAREHGDAVRHVIISENGRLVSDALLAGARHLSLPMASKNPLTVPGRVRLLRKTLESIAPDIVHVRSRLPAWLHHFANRQLRLPTVSTVHGINSVSAYSRIMVRADAIICPSAAVATHIQRHYLVLAKKITVISRGVDVEYFDSTAVNAMVVEKLREEWGAAGRRVVLHVGRLAEQKGHDVLLRALALMPARAGWLAVFAGGGVLKRRRRLVALARRLGVADQVRFVGGRRDIREVYALADVVVSCARKPESFGRTMAEALAMNKSVIATAHGGALDIITNNESGGRLVPPDDPAALAAALSAPLPVADDSRARITSVFTARKMAEETLAVYRRLVE</sequence>
<dbReference type="Proteomes" id="UP001168167">
    <property type="component" value="Unassembled WGS sequence"/>
</dbReference>
<gene>
    <name evidence="3" type="ORF">NQX30_00255</name>
</gene>
<dbReference type="EC" id="2.4.-.-" evidence="3"/>
<dbReference type="Pfam" id="PF00534">
    <property type="entry name" value="Glycos_transf_1"/>
    <property type="match status" value="1"/>
</dbReference>
<proteinExistence type="predicted"/>
<evidence type="ECO:0000313" key="3">
    <source>
        <dbReference type="EMBL" id="MDM5146823.1"/>
    </source>
</evidence>
<feature type="domain" description="Glycosyltransferase subfamily 4-like N-terminal" evidence="2">
    <location>
        <begin position="18"/>
        <end position="166"/>
    </location>
</feature>
<dbReference type="PANTHER" id="PTHR12526">
    <property type="entry name" value="GLYCOSYLTRANSFERASE"/>
    <property type="match status" value="1"/>
</dbReference>
<keyword evidence="3" id="KW-0808">Transferase</keyword>
<dbReference type="Pfam" id="PF13439">
    <property type="entry name" value="Glyco_transf_4"/>
    <property type="match status" value="1"/>
</dbReference>